<dbReference type="CDD" id="cd02859">
    <property type="entry name" value="E_set_AMPKbeta_like_N"/>
    <property type="match status" value="1"/>
</dbReference>
<keyword evidence="4" id="KW-0175">Coiled coil</keyword>
<dbReference type="WBParaSite" id="SMUV_0000139501-mRNA-1">
    <property type="protein sequence ID" value="SMUV_0000139501-mRNA-1"/>
    <property type="gene ID" value="SMUV_0000139501"/>
</dbReference>
<evidence type="ECO:0000256" key="1">
    <source>
        <dbReference type="ARBA" id="ARBA00010926"/>
    </source>
</evidence>
<feature type="coiled-coil region" evidence="4">
    <location>
        <begin position="556"/>
        <end position="608"/>
    </location>
</feature>
<evidence type="ECO:0000313" key="7">
    <source>
        <dbReference type="WBParaSite" id="SMUV_0000139501-mRNA-1"/>
    </source>
</evidence>
<comment type="function">
    <text evidence="2">Non-catalytic subunit of AMP-activated protein kinase (AMPK), an energy sensor protein kinase that plays a key role in regulating cellular energy metabolism. In response to reduction of intracellular ATP levels, AMPK activates energy-producing pathways and inhibits energy-consuming processes: inhibits protein, carbohydrate and lipid biosynthesis, as well as cell growth and proliferation. AMPK acts via direct phosphorylation of metabolic enzymes, and by longer-term effects via phosphorylation of transcription regulators. Also acts as a regulator of cellular polarity by remodeling the actin cytoskeleton; probably by indirectly activating myosin. Beta non-catalytic subunit acts as a scaffold on which the AMPK complex assembles, via its C-terminus that bridges alpha (PRKAA1 or PRKAA2) and gamma subunits (PRKAG1, PRKAG2 or PRKAG3).</text>
</comment>
<dbReference type="PANTHER" id="PTHR10343:SF84">
    <property type="entry name" value="5'-AMP-ACTIVATED PROTEIN KINASE SUBUNIT BETA-1"/>
    <property type="match status" value="1"/>
</dbReference>
<feature type="coiled-coil region" evidence="4">
    <location>
        <begin position="13"/>
        <end position="146"/>
    </location>
</feature>
<sequence>MDRVEVNSLKGVIQQREAELNQKNQMIEQMLSESKELKRKVDLLTQNNTLNAQRAQEIEAQASNARRSFEEKLQRADKTATELQIVLKEKTELMERMLEDSRRRASELEKQILIAENGANESEREKQRLLQENLHYKSEFSKLEEAHKIALDKVAREMREMWRKNEEDKTIVSSKLKEANEEIATLNEVNGKLEDARNRLKREVDEMKSREESIAKKLDDEKKKCDELRVMIEEKENNVRCAHCAKSLSSLSGDAFFNGKLQHGPSLELSGHQKPLVTETVETQVRLPCIESQNAQIQQLRSYSGEKKQNLLRCIDISWVNNLAKDDIPKEVRITGSFWDWKFSKVMERNDKGFSLKVELPVKSVSSFVYGEKDAYQFKFIVDGTWRCSDRSLEDKLKSANFANISSTNGVESELKKKVINAENAKPAVNEVELSDLKERLLCQERKNEELRASNYQLVEVAHKQEQNLLKKMKDIEAKNCGDISRCLEETEKILHHIYSDERIPPIPKKPEIETALAWFENARDHCGNLAKPTTQLSAASNCTARVDNNGNNTEYAELKQQAEGYRRALASVFKNVIVVEREYAATSKRYKDEIAQLKAQLAKVSALYYGYGIWRLYVFFSVKREL</sequence>
<evidence type="ECO:0000256" key="2">
    <source>
        <dbReference type="ARBA" id="ARBA00025180"/>
    </source>
</evidence>
<accession>A0A0N5AB69</accession>
<dbReference type="Pfam" id="PF16561">
    <property type="entry name" value="AMPK1_CBM"/>
    <property type="match status" value="1"/>
</dbReference>
<dbReference type="InterPro" id="IPR032640">
    <property type="entry name" value="AMPK1_CBM"/>
</dbReference>
<dbReference type="AlphaFoldDB" id="A0A0N5AB69"/>
<feature type="coiled-coil region" evidence="4">
    <location>
        <begin position="176"/>
        <end position="238"/>
    </location>
</feature>
<evidence type="ECO:0000256" key="4">
    <source>
        <dbReference type="SAM" id="Coils"/>
    </source>
</evidence>
<dbReference type="STRING" id="451379.A0A0N5AB69"/>
<protein>
    <recommendedName>
        <fullName evidence="3">5'-AMP-activated protein kinase subunit beta-1</fullName>
    </recommendedName>
</protein>
<reference evidence="7" key="1">
    <citation type="submission" date="2017-02" db="UniProtKB">
        <authorList>
            <consortium name="WormBaseParasite"/>
        </authorList>
    </citation>
    <scope>IDENTIFICATION</scope>
</reference>
<dbReference type="InterPro" id="IPR050827">
    <property type="entry name" value="CRP1_MDG1_kinase"/>
</dbReference>
<comment type="similarity">
    <text evidence="1">Belongs to the 5'-AMP-activated protein kinase beta subunit family.</text>
</comment>
<evidence type="ECO:0000313" key="6">
    <source>
        <dbReference type="Proteomes" id="UP000046393"/>
    </source>
</evidence>
<dbReference type="Proteomes" id="UP000046393">
    <property type="component" value="Unplaced"/>
</dbReference>
<evidence type="ECO:0000259" key="5">
    <source>
        <dbReference type="Pfam" id="PF16561"/>
    </source>
</evidence>
<name>A0A0N5AB69_9BILA</name>
<keyword evidence="6" id="KW-1185">Reference proteome</keyword>
<dbReference type="Gene3D" id="2.60.40.10">
    <property type="entry name" value="Immunoglobulins"/>
    <property type="match status" value="1"/>
</dbReference>
<dbReference type="InterPro" id="IPR013783">
    <property type="entry name" value="Ig-like_fold"/>
</dbReference>
<dbReference type="SUPFAM" id="SSF81296">
    <property type="entry name" value="E set domains"/>
    <property type="match status" value="1"/>
</dbReference>
<dbReference type="InterPro" id="IPR014756">
    <property type="entry name" value="Ig_E-set"/>
</dbReference>
<proteinExistence type="inferred from homology"/>
<dbReference type="PANTHER" id="PTHR10343">
    <property type="entry name" value="5'-AMP-ACTIVATED PROTEIN KINASE , BETA SUBUNIT"/>
    <property type="match status" value="1"/>
</dbReference>
<organism evidence="6 7">
    <name type="scientific">Syphacia muris</name>
    <dbReference type="NCBI Taxonomy" id="451379"/>
    <lineage>
        <taxon>Eukaryota</taxon>
        <taxon>Metazoa</taxon>
        <taxon>Ecdysozoa</taxon>
        <taxon>Nematoda</taxon>
        <taxon>Chromadorea</taxon>
        <taxon>Rhabditida</taxon>
        <taxon>Spirurina</taxon>
        <taxon>Oxyuridomorpha</taxon>
        <taxon>Oxyuroidea</taxon>
        <taxon>Oxyuridae</taxon>
        <taxon>Syphacia</taxon>
    </lineage>
</organism>
<feature type="coiled-coil region" evidence="4">
    <location>
        <begin position="434"/>
        <end position="479"/>
    </location>
</feature>
<feature type="domain" description="AMP-activated protein kinase glycogen-binding" evidence="5">
    <location>
        <begin position="330"/>
        <end position="404"/>
    </location>
</feature>
<evidence type="ECO:0000256" key="3">
    <source>
        <dbReference type="ARBA" id="ARBA00040010"/>
    </source>
</evidence>